<evidence type="ECO:0000259" key="13">
    <source>
        <dbReference type="Pfam" id="PF10394"/>
    </source>
</evidence>
<protein>
    <recommendedName>
        <fullName evidence="3 7">Histone acetyltransferase type B catalytic subunit</fullName>
        <ecNumber evidence="2 7">2.3.1.48</ecNumber>
    </recommendedName>
</protein>
<dbReference type="OrthoDB" id="10253098at2759"/>
<dbReference type="GO" id="GO:0004402">
    <property type="term" value="F:histone acetyltransferase activity"/>
    <property type="evidence" value="ECO:0007669"/>
    <property type="project" value="UniProtKB-UniRule"/>
</dbReference>
<comment type="similarity">
    <text evidence="1 7">Belongs to the HAT1 family.</text>
</comment>
<dbReference type="EC" id="2.3.1.48" evidence="2 7"/>
<evidence type="ECO:0000256" key="3">
    <source>
        <dbReference type="ARBA" id="ARBA00021268"/>
    </source>
</evidence>
<dbReference type="Proteomes" id="UP000800200">
    <property type="component" value="Unassembled WGS sequence"/>
</dbReference>
<feature type="compositionally biased region" description="Low complexity" evidence="12">
    <location>
        <begin position="521"/>
        <end position="530"/>
    </location>
</feature>
<keyword evidence="4 7" id="KW-0808">Transferase</keyword>
<evidence type="ECO:0000256" key="6">
    <source>
        <dbReference type="ARBA" id="ARBA00048017"/>
    </source>
</evidence>
<feature type="active site" description="Proton donor/acceptor" evidence="8">
    <location>
        <position position="315"/>
    </location>
</feature>
<sequence length="530" mass="60887">MDLESFAEFITDSNECFNINLVRPSSGAGKPQRILDEPFHPDFTYPIYGEEQKIIGYSNLDIYLDFRANDLKPSLDVRYKKKIAIPKELADKVVEPKEGLKDFLPSYVFDPANTPKSIGSDPTSNSWKPPGKLILSYTLHGKQFEVWSASLADPAAKELFRNMQILIPLFIEGGTCQELDDQDWTIERWTLFLLYEVTALTKDPSTSPYTIAGFATSYRLWVFPTFDIMRATKSLPSPPASNGDSASYSLPPLSQDPETYLYTDAFNPLEAPSRERISQFVILPPYQGQSHGGKLYGTIFEMFMKMPNIYEITVEDPNEAFDDMRDYCDIIYLRSRPAFQALSLPSTLPPESLRKDANIPRELILGSDADLDALRHETKIVPRQFNRMLELHLFSTIPRAHRTRARITRKEKSSNENDRKYYFWRLALKDRLYRQHEDLLQNVEVEERIEKIEMTVQSVEQDYERLLEGVEKRVNWTPDMDDADDTDGAENGVASSSMSRSKRKRVVVDEDEDDEWEDAESVASSKKVKI</sequence>
<accession>A0A6A6DRX7</accession>
<dbReference type="GO" id="GO:0000781">
    <property type="term" value="C:chromosome, telomeric region"/>
    <property type="evidence" value="ECO:0007669"/>
    <property type="project" value="GOC"/>
</dbReference>
<dbReference type="Gene3D" id="3.40.630.30">
    <property type="match status" value="1"/>
</dbReference>
<dbReference type="Pfam" id="PF10394">
    <property type="entry name" value="Hat1_N"/>
    <property type="match status" value="1"/>
</dbReference>
<evidence type="ECO:0000256" key="12">
    <source>
        <dbReference type="SAM" id="MobiDB-lite"/>
    </source>
</evidence>
<dbReference type="GO" id="GO:0005737">
    <property type="term" value="C:cytoplasm"/>
    <property type="evidence" value="ECO:0007669"/>
    <property type="project" value="UniProtKB-SubCell"/>
</dbReference>
<feature type="compositionally biased region" description="Acidic residues" evidence="12">
    <location>
        <begin position="479"/>
        <end position="488"/>
    </location>
</feature>
<feature type="binding site" evidence="9">
    <location>
        <begin position="280"/>
        <end position="282"/>
    </location>
    <ligand>
        <name>acetyl-CoA</name>
        <dbReference type="ChEBI" id="CHEBI:57288"/>
    </ligand>
</feature>
<keyword evidence="11" id="KW-0175">Coiled coil</keyword>
<evidence type="ECO:0000256" key="11">
    <source>
        <dbReference type="SAM" id="Coils"/>
    </source>
</evidence>
<feature type="binding site" evidence="9">
    <location>
        <position position="318"/>
    </location>
    <ligand>
        <name>acetyl-CoA</name>
        <dbReference type="ChEBI" id="CHEBI:57288"/>
    </ligand>
</feature>
<dbReference type="GO" id="GO:0031509">
    <property type="term" value="P:subtelomeric heterochromatin formation"/>
    <property type="evidence" value="ECO:0007669"/>
    <property type="project" value="InterPro"/>
</dbReference>
<dbReference type="EMBL" id="ML994656">
    <property type="protein sequence ID" value="KAF2180730.1"/>
    <property type="molecule type" value="Genomic_DNA"/>
</dbReference>
<keyword evidence="7" id="KW-0963">Cytoplasm</keyword>
<evidence type="ECO:0000256" key="9">
    <source>
        <dbReference type="PIRSR" id="PIRSR038084-2"/>
    </source>
</evidence>
<organism evidence="14 15">
    <name type="scientific">Zopfia rhizophila CBS 207.26</name>
    <dbReference type="NCBI Taxonomy" id="1314779"/>
    <lineage>
        <taxon>Eukaryota</taxon>
        <taxon>Fungi</taxon>
        <taxon>Dikarya</taxon>
        <taxon>Ascomycota</taxon>
        <taxon>Pezizomycotina</taxon>
        <taxon>Dothideomycetes</taxon>
        <taxon>Dothideomycetes incertae sedis</taxon>
        <taxon>Zopfiaceae</taxon>
        <taxon>Zopfia</taxon>
    </lineage>
</organism>
<keyword evidence="5 7" id="KW-0012">Acyltransferase</keyword>
<name>A0A6A6DRX7_9PEZI</name>
<dbReference type="InterPro" id="IPR019467">
    <property type="entry name" value="Hat1_N"/>
</dbReference>
<keyword evidence="15" id="KW-1185">Reference proteome</keyword>
<evidence type="ECO:0000256" key="1">
    <source>
        <dbReference type="ARBA" id="ARBA00010543"/>
    </source>
</evidence>
<dbReference type="InterPro" id="IPR017380">
    <property type="entry name" value="Hist_AcTrfase_B-typ_cat-su"/>
</dbReference>
<dbReference type="InterPro" id="IPR016181">
    <property type="entry name" value="Acyl_CoA_acyltransferase"/>
</dbReference>
<evidence type="ECO:0000256" key="4">
    <source>
        <dbReference type="ARBA" id="ARBA00022679"/>
    </source>
</evidence>
<feature type="site" description="Interaction with histone H4 N-terminus" evidence="10">
    <location>
        <position position="184"/>
    </location>
</feature>
<dbReference type="PANTHER" id="PTHR12046">
    <property type="entry name" value="HISTONE ACETYLTRANSFERASE TYPE B CATALYTIC SUBUNIT"/>
    <property type="match status" value="1"/>
</dbReference>
<comment type="subunit">
    <text evidence="7">Component of the HAT-B complex composed of at least HAT1 and HAT2. The HAT-B complex binds to histone H4 tail.</text>
</comment>
<dbReference type="SUPFAM" id="SSF55729">
    <property type="entry name" value="Acyl-CoA N-acyltransferases (Nat)"/>
    <property type="match status" value="1"/>
</dbReference>
<evidence type="ECO:0000256" key="5">
    <source>
        <dbReference type="ARBA" id="ARBA00023315"/>
    </source>
</evidence>
<evidence type="ECO:0000256" key="2">
    <source>
        <dbReference type="ARBA" id="ARBA00013184"/>
    </source>
</evidence>
<evidence type="ECO:0000256" key="10">
    <source>
        <dbReference type="PIRSR" id="PIRSR038084-3"/>
    </source>
</evidence>
<feature type="compositionally biased region" description="Acidic residues" evidence="12">
    <location>
        <begin position="509"/>
        <end position="520"/>
    </location>
</feature>
<dbReference type="AlphaFoldDB" id="A0A6A6DRX7"/>
<keyword evidence="7" id="KW-0539">Nucleus</keyword>
<feature type="domain" description="Histone acetyl transferase HAT1 N-terminal" evidence="13">
    <location>
        <begin position="10"/>
        <end position="172"/>
    </location>
</feature>
<comment type="catalytic activity">
    <reaction evidence="6 7">
        <text>L-lysyl-[protein] + acetyl-CoA = N(6)-acetyl-L-lysyl-[protein] + CoA + H(+)</text>
        <dbReference type="Rhea" id="RHEA:45948"/>
        <dbReference type="Rhea" id="RHEA-COMP:9752"/>
        <dbReference type="Rhea" id="RHEA-COMP:10731"/>
        <dbReference type="ChEBI" id="CHEBI:15378"/>
        <dbReference type="ChEBI" id="CHEBI:29969"/>
        <dbReference type="ChEBI" id="CHEBI:57287"/>
        <dbReference type="ChEBI" id="CHEBI:57288"/>
        <dbReference type="ChEBI" id="CHEBI:61930"/>
        <dbReference type="EC" id="2.3.1.48"/>
    </reaction>
</comment>
<feature type="coiled-coil region" evidence="11">
    <location>
        <begin position="442"/>
        <end position="469"/>
    </location>
</feature>
<dbReference type="PIRSF" id="PIRSF038084">
    <property type="entry name" value="HAT-B_cat"/>
    <property type="match status" value="1"/>
</dbReference>
<feature type="region of interest" description="Disordered" evidence="12">
    <location>
        <begin position="476"/>
        <end position="530"/>
    </location>
</feature>
<comment type="subcellular location">
    <subcellularLocation>
        <location evidence="7">Cytoplasm</location>
    </subcellularLocation>
    <subcellularLocation>
        <location evidence="7">Nucleus</location>
    </subcellularLocation>
</comment>
<reference evidence="14" key="1">
    <citation type="journal article" date="2020" name="Stud. Mycol.">
        <title>101 Dothideomycetes genomes: a test case for predicting lifestyles and emergence of pathogens.</title>
        <authorList>
            <person name="Haridas S."/>
            <person name="Albert R."/>
            <person name="Binder M."/>
            <person name="Bloem J."/>
            <person name="Labutti K."/>
            <person name="Salamov A."/>
            <person name="Andreopoulos B."/>
            <person name="Baker S."/>
            <person name="Barry K."/>
            <person name="Bills G."/>
            <person name="Bluhm B."/>
            <person name="Cannon C."/>
            <person name="Castanera R."/>
            <person name="Culley D."/>
            <person name="Daum C."/>
            <person name="Ezra D."/>
            <person name="Gonzalez J."/>
            <person name="Henrissat B."/>
            <person name="Kuo A."/>
            <person name="Liang C."/>
            <person name="Lipzen A."/>
            <person name="Lutzoni F."/>
            <person name="Magnuson J."/>
            <person name="Mondo S."/>
            <person name="Nolan M."/>
            <person name="Ohm R."/>
            <person name="Pangilinan J."/>
            <person name="Park H.-J."/>
            <person name="Ramirez L."/>
            <person name="Alfaro M."/>
            <person name="Sun H."/>
            <person name="Tritt A."/>
            <person name="Yoshinaga Y."/>
            <person name="Zwiers L.-H."/>
            <person name="Turgeon B."/>
            <person name="Goodwin S."/>
            <person name="Spatafora J."/>
            <person name="Crous P."/>
            <person name="Grigoriev I."/>
        </authorList>
    </citation>
    <scope>NUCLEOTIDE SEQUENCE</scope>
    <source>
        <strain evidence="14">CBS 207.26</strain>
    </source>
</reference>
<dbReference type="Gene3D" id="3.90.360.10">
    <property type="entry name" value="Histone acetyl transferase 1 (HAT1), N-terminal domain"/>
    <property type="match status" value="1"/>
</dbReference>
<comment type="function">
    <text evidence="7">Catalytic component of the histone acetylase B (HAT-B) complex. Has intrinsic substrate specificity that modifies lysine in recognition sequence GXGKXG. Involved in DNA double-strand break repair.</text>
</comment>
<evidence type="ECO:0000313" key="15">
    <source>
        <dbReference type="Proteomes" id="UP000800200"/>
    </source>
</evidence>
<proteinExistence type="inferred from homology"/>
<dbReference type="InterPro" id="IPR037113">
    <property type="entry name" value="Hat1_N_sf"/>
</dbReference>
<gene>
    <name evidence="14" type="ORF">K469DRAFT_639116</name>
</gene>
<dbReference type="GO" id="GO:0005634">
    <property type="term" value="C:nucleus"/>
    <property type="evidence" value="ECO:0007669"/>
    <property type="project" value="UniProtKB-SubCell"/>
</dbReference>
<evidence type="ECO:0000256" key="8">
    <source>
        <dbReference type="PIRSR" id="PIRSR038084-1"/>
    </source>
</evidence>
<evidence type="ECO:0000256" key="7">
    <source>
        <dbReference type="PIRNR" id="PIRNR038084"/>
    </source>
</evidence>
<evidence type="ECO:0000313" key="14">
    <source>
        <dbReference type="EMBL" id="KAF2180730.1"/>
    </source>
</evidence>